<reference evidence="3 4" key="1">
    <citation type="submission" date="2023-08" db="EMBL/GenBank/DDBJ databases">
        <title>Black Yeasts Isolated from many extreme environments.</title>
        <authorList>
            <person name="Coleine C."/>
            <person name="Stajich J.E."/>
            <person name="Selbmann L."/>
        </authorList>
    </citation>
    <scope>NUCLEOTIDE SEQUENCE [LARGE SCALE GENOMIC DNA]</scope>
    <source>
        <strain evidence="3 4">CCFEE 536</strain>
    </source>
</reference>
<gene>
    <name evidence="3" type="ORF">LTR16_004282</name>
</gene>
<evidence type="ECO:0000259" key="2">
    <source>
        <dbReference type="Pfam" id="PF12868"/>
    </source>
</evidence>
<feature type="compositionally biased region" description="Basic and acidic residues" evidence="1">
    <location>
        <begin position="19"/>
        <end position="50"/>
    </location>
</feature>
<dbReference type="EMBL" id="JAVRRA010000549">
    <property type="protein sequence ID" value="KAK5286178.1"/>
    <property type="molecule type" value="Genomic_DNA"/>
</dbReference>
<dbReference type="InterPro" id="IPR024436">
    <property type="entry name" value="DUF3824"/>
</dbReference>
<dbReference type="Pfam" id="PF12868">
    <property type="entry name" value="DUF3824"/>
    <property type="match status" value="1"/>
</dbReference>
<dbReference type="PANTHER" id="PTHR35487">
    <property type="entry name" value="DUF3824 DOMAIN-CONTAINING PROTEIN"/>
    <property type="match status" value="1"/>
</dbReference>
<organism evidence="3 4">
    <name type="scientific">Cryomyces antarcticus</name>
    <dbReference type="NCBI Taxonomy" id="329879"/>
    <lineage>
        <taxon>Eukaryota</taxon>
        <taxon>Fungi</taxon>
        <taxon>Dikarya</taxon>
        <taxon>Ascomycota</taxon>
        <taxon>Pezizomycotina</taxon>
        <taxon>Dothideomycetes</taxon>
        <taxon>Dothideomycetes incertae sedis</taxon>
        <taxon>Cryomyces</taxon>
    </lineage>
</organism>
<feature type="compositionally biased region" description="Basic and acidic residues" evidence="1">
    <location>
        <begin position="302"/>
        <end position="323"/>
    </location>
</feature>
<feature type="domain" description="DUF3824" evidence="2">
    <location>
        <begin position="3"/>
        <end position="114"/>
    </location>
</feature>
<sequence>MGLAEVAAAAGVAGVAAHEATKRQERKRAEKERRRQGDNTDPYAHDHSPDHYSPLGYPPEEYYPQTNNFPPPPNAGYAPPADYTRQAPYIPSDFPPPPGTTPQPQLVPEQSGHPVHHPTMTGEALDPHLGQYPPPREYDPYPGDERYRGRGNDPENVSAGACRPRDLADPLLTASPVDGLRGSRAPSPPSSVTPPTKTVQFDLDDETQPSSPEQVAHRSRHAEEDVTTKKDKNRHDDGDRVGDTNKEISDTRDGRRRRDGDRYQRESGGEDSDGGLRRRKHRRERDSSPSSTSSSETVDLPPRFDEEGHRRPERGEDPLADKVEDFLSGRGIAGSIFKRLTGDLLDQGKGSGSRSSSRRR</sequence>
<feature type="region of interest" description="Disordered" evidence="1">
    <location>
        <begin position="337"/>
        <end position="360"/>
    </location>
</feature>
<accession>A0ABR0M6C5</accession>
<dbReference type="PANTHER" id="PTHR35487:SF1">
    <property type="entry name" value="DUF3824 DOMAIN-CONTAINING PROTEIN"/>
    <property type="match status" value="1"/>
</dbReference>
<evidence type="ECO:0000313" key="3">
    <source>
        <dbReference type="EMBL" id="KAK5286178.1"/>
    </source>
</evidence>
<dbReference type="Proteomes" id="UP001357485">
    <property type="component" value="Unassembled WGS sequence"/>
</dbReference>
<feature type="compositionally biased region" description="Low complexity" evidence="1">
    <location>
        <begin position="1"/>
        <end position="18"/>
    </location>
</feature>
<name>A0ABR0M6C5_9PEZI</name>
<protein>
    <recommendedName>
        <fullName evidence="2">DUF3824 domain-containing protein</fullName>
    </recommendedName>
</protein>
<evidence type="ECO:0000256" key="1">
    <source>
        <dbReference type="SAM" id="MobiDB-lite"/>
    </source>
</evidence>
<feature type="region of interest" description="Disordered" evidence="1">
    <location>
        <begin position="1"/>
        <end position="323"/>
    </location>
</feature>
<evidence type="ECO:0000313" key="4">
    <source>
        <dbReference type="Proteomes" id="UP001357485"/>
    </source>
</evidence>
<proteinExistence type="predicted"/>
<feature type="compositionally biased region" description="Basic and acidic residues" evidence="1">
    <location>
        <begin position="136"/>
        <end position="153"/>
    </location>
</feature>
<feature type="compositionally biased region" description="Basic and acidic residues" evidence="1">
    <location>
        <begin position="221"/>
        <end position="268"/>
    </location>
</feature>
<comment type="caution">
    <text evidence="3">The sequence shown here is derived from an EMBL/GenBank/DDBJ whole genome shotgun (WGS) entry which is preliminary data.</text>
</comment>
<keyword evidence="4" id="KW-1185">Reference proteome</keyword>